<protein>
    <recommendedName>
        <fullName evidence="3">Alpha/beta hydrolase</fullName>
    </recommendedName>
</protein>
<gene>
    <name evidence="1" type="ORF">GL286_21980</name>
</gene>
<proteinExistence type="predicted"/>
<dbReference type="RefSeq" id="WP_155097694.1">
    <property type="nucleotide sequence ID" value="NZ_WMIE01000055.1"/>
</dbReference>
<dbReference type="Proteomes" id="UP000478183">
    <property type="component" value="Unassembled WGS sequence"/>
</dbReference>
<dbReference type="OrthoDB" id="7247356at2"/>
<evidence type="ECO:0000313" key="1">
    <source>
        <dbReference type="EMBL" id="MTH80345.1"/>
    </source>
</evidence>
<accession>A0A6L6JGB1</accession>
<sequence length="291" mass="32630">MPEMQLNVSDFHKITYHKFRSDCDKLVVCFSPQGGGMGSKGFGYNVCEKNGWDYIFVGKARHTNYVSLDPQEFKESISPVIEGRDVIAYGTSAGGNAALFYGGVIGARILSASPRDGRSKLGYTIPKSKTVKSFFPPMIVYDFLQPRDSRTVAEWTDSIYRNSILINVPNSGHKSLARLNQAGTLSYLLKSFILGSVDPRLLRFAEGSVERKYDDAVERYLVRDVQGMVSLLRGDRGVLERPRLLSLYLECLERNSLTDEIEIFRNDLRYVDVSMGALSSSSRRFIKCISA</sequence>
<comment type="caution">
    <text evidence="1">The sequence shown here is derived from an EMBL/GenBank/DDBJ whole genome shotgun (WGS) entry which is preliminary data.</text>
</comment>
<reference evidence="1 2" key="1">
    <citation type="submission" date="2019-11" db="EMBL/GenBank/DDBJ databases">
        <authorList>
            <person name="Dong K."/>
        </authorList>
    </citation>
    <scope>NUCLEOTIDE SEQUENCE [LARGE SCALE GENOMIC DNA]</scope>
    <source>
        <strain evidence="1 2">NBRC 111993</strain>
    </source>
</reference>
<keyword evidence="2" id="KW-1185">Reference proteome</keyword>
<name>A0A6L6JGB1_9RHOB</name>
<dbReference type="AlphaFoldDB" id="A0A6L6JGB1"/>
<dbReference type="EMBL" id="WMIE01000055">
    <property type="protein sequence ID" value="MTH80345.1"/>
    <property type="molecule type" value="Genomic_DNA"/>
</dbReference>
<organism evidence="1 2">
    <name type="scientific">Paracoccus aestuariivivens</name>
    <dbReference type="NCBI Taxonomy" id="1820333"/>
    <lineage>
        <taxon>Bacteria</taxon>
        <taxon>Pseudomonadati</taxon>
        <taxon>Pseudomonadota</taxon>
        <taxon>Alphaproteobacteria</taxon>
        <taxon>Rhodobacterales</taxon>
        <taxon>Paracoccaceae</taxon>
        <taxon>Paracoccus</taxon>
    </lineage>
</organism>
<evidence type="ECO:0008006" key="3">
    <source>
        <dbReference type="Google" id="ProtNLM"/>
    </source>
</evidence>
<evidence type="ECO:0000313" key="2">
    <source>
        <dbReference type="Proteomes" id="UP000478183"/>
    </source>
</evidence>